<dbReference type="AlphaFoldDB" id="A0A7D5P451"/>
<evidence type="ECO:0008006" key="3">
    <source>
        <dbReference type="Google" id="ProtNLM"/>
    </source>
</evidence>
<dbReference type="GeneID" id="56077627"/>
<name>A0A7D5P451_9EURY</name>
<dbReference type="OrthoDB" id="346391at2157"/>
<proteinExistence type="predicted"/>
<organism evidence="1 2">
    <name type="scientific">Halosimplex rubrum</name>
    <dbReference type="NCBI Taxonomy" id="869889"/>
    <lineage>
        <taxon>Archaea</taxon>
        <taxon>Methanobacteriati</taxon>
        <taxon>Methanobacteriota</taxon>
        <taxon>Stenosarchaea group</taxon>
        <taxon>Halobacteria</taxon>
        <taxon>Halobacteriales</taxon>
        <taxon>Haloarculaceae</taxon>
        <taxon>Halosimplex</taxon>
    </lineage>
</organism>
<accession>A0A7D5P451</accession>
<protein>
    <recommendedName>
        <fullName evidence="3">DUF3800 domain-containing protein</fullName>
    </recommendedName>
</protein>
<reference evidence="1 2" key="1">
    <citation type="submission" date="2020-07" db="EMBL/GenBank/DDBJ databases">
        <title>Halosimplex pelagicum sp. nov. and Halosimplex rubrum sp. nov., isolated from salted brown alga Laminaria, and emended description of the genus Halosimplex.</title>
        <authorList>
            <person name="Cui H."/>
        </authorList>
    </citation>
    <scope>NUCLEOTIDE SEQUENCE [LARGE SCALE GENOMIC DNA]</scope>
    <source>
        <strain evidence="1 2">R27</strain>
    </source>
</reference>
<gene>
    <name evidence="1" type="ORF">HZS55_07150</name>
</gene>
<dbReference type="RefSeq" id="WP_179911013.1">
    <property type="nucleotide sequence ID" value="NZ_CP058910.1"/>
</dbReference>
<dbReference type="Proteomes" id="UP000509667">
    <property type="component" value="Chromosome"/>
</dbReference>
<sequence length="289" mass="32346">MITPVKLSETTDPGQAFESVIAIDETGIHEDRIPTVVSASFIDREQSVQIVKKLLNVGAEPWIQKSTDLDISDIYRFFKQTEIPSRARAAWGSPNRGQRALMAVEAVKEVVPAGVSHDGDTTNCLVILDGRVSNFGGKQNILRSRSEILDDYFEDQNNVNIAFATLEKGDRTYPEVTVADCACNVFRHRIEQGNAVEQLEKVQRFDSSRSVPSVDFEDRIYQLAPKGVAQKNTFESKVAAWLTGHRPSEDALGELSQQQFETLVENRIDDEDISQYVIDTRNRLGSQQV</sequence>
<evidence type="ECO:0000313" key="1">
    <source>
        <dbReference type="EMBL" id="QLH77082.1"/>
    </source>
</evidence>
<dbReference type="EMBL" id="CP058910">
    <property type="protein sequence ID" value="QLH77082.1"/>
    <property type="molecule type" value="Genomic_DNA"/>
</dbReference>
<keyword evidence="2" id="KW-1185">Reference proteome</keyword>
<dbReference type="KEGG" id="hrr:HZS55_07150"/>
<evidence type="ECO:0000313" key="2">
    <source>
        <dbReference type="Proteomes" id="UP000509667"/>
    </source>
</evidence>